<dbReference type="AlphaFoldDB" id="A0A3E0X272"/>
<dbReference type="RefSeq" id="WP_116300443.1">
    <property type="nucleotide sequence ID" value="NZ_NFZV01000001.1"/>
</dbReference>
<proteinExistence type="predicted"/>
<keyword evidence="3" id="KW-1185">Reference proteome</keyword>
<gene>
    <name evidence="2" type="ORF">CAL65_02175</name>
</gene>
<feature type="domain" description="Polysaccharide pyruvyl transferase" evidence="1">
    <location>
        <begin position="20"/>
        <end position="304"/>
    </location>
</feature>
<dbReference type="InterPro" id="IPR007345">
    <property type="entry name" value="Polysacch_pyruvyl_Trfase"/>
</dbReference>
<protein>
    <submittedName>
        <fullName evidence="2">Polysaccharide pyruvyl transferase</fullName>
    </submittedName>
</protein>
<dbReference type="PANTHER" id="PTHR36836">
    <property type="entry name" value="COLANIC ACID BIOSYNTHESIS PROTEIN WCAK"/>
    <property type="match status" value="1"/>
</dbReference>
<evidence type="ECO:0000313" key="2">
    <source>
        <dbReference type="EMBL" id="RFA39587.1"/>
    </source>
</evidence>
<dbReference type="EMBL" id="NFZW01000001">
    <property type="protein sequence ID" value="RFA39587.1"/>
    <property type="molecule type" value="Genomic_DNA"/>
</dbReference>
<name>A0A3E0X272_9GAMM</name>
<dbReference type="OrthoDB" id="3199616at2"/>
<accession>A0A3E0X272</accession>
<reference evidence="3" key="1">
    <citation type="submission" date="2017-05" db="EMBL/GenBank/DDBJ databases">
        <authorList>
            <person name="Sharma S."/>
            <person name="Sidhu C."/>
            <person name="Pinnaka A.K."/>
        </authorList>
    </citation>
    <scope>NUCLEOTIDE SEQUENCE [LARGE SCALE GENOMIC DNA]</scope>
    <source>
        <strain evidence="3">AK93</strain>
    </source>
</reference>
<organism evidence="2 3">
    <name type="scientific">Alkalilimnicola ehrlichii</name>
    <dbReference type="NCBI Taxonomy" id="351052"/>
    <lineage>
        <taxon>Bacteria</taxon>
        <taxon>Pseudomonadati</taxon>
        <taxon>Pseudomonadota</taxon>
        <taxon>Gammaproteobacteria</taxon>
        <taxon>Chromatiales</taxon>
        <taxon>Ectothiorhodospiraceae</taxon>
        <taxon>Alkalilimnicola</taxon>
    </lineage>
</organism>
<keyword evidence="2" id="KW-0808">Transferase</keyword>
<evidence type="ECO:0000313" key="3">
    <source>
        <dbReference type="Proteomes" id="UP000256763"/>
    </source>
</evidence>
<sequence>MSKPDKRYRVGISGSYGGLNLGDEAILTVITRELRRCLPVHITVFSRNAADTLQRHAVDQALTIRDLTRAEARSEIEQLDLLVLGGGGILYDSEAAVYLREVLLAHELGVPVMVYAISAGPLRAGSVRRIVKEALDQAALLTVRDRQGARLLEDIGVREPIQVTADPALLLEPEPLPDDTLVRESLDLSHRIVGFSVREPGPAAPEIDVDHYHHLLANAADFMVDRLDADIVFVPMERQHMDIQHSHAVVAKMQCAQRASVLKGEYTPGQLLQLVGQFQFAVGMRLHFLIFAALRGVPFVSLPYAAKVSGLLQALDMDMPPLGNVNSGRLLANIDHSWDLRADLATKIRARLPQLQARARKTNNLLVELLNRPSIGKH</sequence>
<dbReference type="PANTHER" id="PTHR36836:SF1">
    <property type="entry name" value="COLANIC ACID BIOSYNTHESIS PROTEIN WCAK"/>
    <property type="match status" value="1"/>
</dbReference>
<dbReference type="GO" id="GO:0016740">
    <property type="term" value="F:transferase activity"/>
    <property type="evidence" value="ECO:0007669"/>
    <property type="project" value="UniProtKB-KW"/>
</dbReference>
<evidence type="ECO:0000259" key="1">
    <source>
        <dbReference type="Pfam" id="PF04230"/>
    </source>
</evidence>
<dbReference type="Proteomes" id="UP000256763">
    <property type="component" value="Unassembled WGS sequence"/>
</dbReference>
<dbReference type="Pfam" id="PF04230">
    <property type="entry name" value="PS_pyruv_trans"/>
    <property type="match status" value="1"/>
</dbReference>
<comment type="caution">
    <text evidence="2">The sequence shown here is derived from an EMBL/GenBank/DDBJ whole genome shotgun (WGS) entry which is preliminary data.</text>
</comment>